<name>A0ABY9Z443_9GAMM</name>
<sequence length="73" mass="8341">MQFVRSVAPRHAVFSAGRNNRFGHPVDRVVRRFRRQTSCLWSTAQDGALTFWLIPGEAVRVESEREVPGGERC</sequence>
<dbReference type="RefSeq" id="WP_311885561.1">
    <property type="nucleotide sequence ID" value="NZ_CP119391.1"/>
</dbReference>
<organism evidence="1 2">
    <name type="scientific">Halomonas piscis</name>
    <dbReference type="NCBI Taxonomy" id="3031727"/>
    <lineage>
        <taxon>Bacteria</taxon>
        <taxon>Pseudomonadati</taxon>
        <taxon>Pseudomonadota</taxon>
        <taxon>Gammaproteobacteria</taxon>
        <taxon>Oceanospirillales</taxon>
        <taxon>Halomonadaceae</taxon>
        <taxon>Halomonas</taxon>
    </lineage>
</organism>
<dbReference type="SUPFAM" id="SSF56281">
    <property type="entry name" value="Metallo-hydrolase/oxidoreductase"/>
    <property type="match status" value="1"/>
</dbReference>
<gene>
    <name evidence="1" type="ORF">P1P91_07175</name>
</gene>
<evidence type="ECO:0000313" key="1">
    <source>
        <dbReference type="EMBL" id="WNK21445.1"/>
    </source>
</evidence>
<dbReference type="EMBL" id="CP119391">
    <property type="protein sequence ID" value="WNK21445.1"/>
    <property type="molecule type" value="Genomic_DNA"/>
</dbReference>
<proteinExistence type="predicted"/>
<dbReference type="Proteomes" id="UP001301869">
    <property type="component" value="Chromosome"/>
</dbReference>
<keyword evidence="2" id="KW-1185">Reference proteome</keyword>
<accession>A0ABY9Z443</accession>
<evidence type="ECO:0000313" key="2">
    <source>
        <dbReference type="Proteomes" id="UP001301869"/>
    </source>
</evidence>
<reference evidence="1 2" key="1">
    <citation type="submission" date="2023-03" db="EMBL/GenBank/DDBJ databases">
        <title>Halomonas sp. nov., isolated from Korean tranditional fermented seafood 'Jeotgal'.</title>
        <authorList>
            <person name="Kim B."/>
            <person name="Shin N.-R."/>
        </authorList>
    </citation>
    <scope>NUCLEOTIDE SEQUENCE [LARGE SCALE GENOMIC DNA]</scope>
    <source>
        <strain evidence="1 2">SG2L-4</strain>
    </source>
</reference>
<dbReference type="Gene3D" id="3.60.15.10">
    <property type="entry name" value="Ribonuclease Z/Hydroxyacylglutathione hydrolase-like"/>
    <property type="match status" value="1"/>
</dbReference>
<protein>
    <submittedName>
        <fullName evidence="1">Uncharacterized protein</fullName>
    </submittedName>
</protein>
<dbReference type="InterPro" id="IPR036866">
    <property type="entry name" value="RibonucZ/Hydroxyglut_hydro"/>
</dbReference>